<accession>A0A0N1HJ07</accession>
<protein>
    <submittedName>
        <fullName evidence="2">Uncharacterized protein</fullName>
    </submittedName>
</protein>
<dbReference type="EMBL" id="LFJN01000032">
    <property type="protein sequence ID" value="KPI36272.1"/>
    <property type="molecule type" value="Genomic_DNA"/>
</dbReference>
<keyword evidence="3" id="KW-1185">Reference proteome</keyword>
<evidence type="ECO:0000256" key="1">
    <source>
        <dbReference type="SAM" id="MobiDB-lite"/>
    </source>
</evidence>
<gene>
    <name evidence="2" type="ORF">AB675_7328</name>
</gene>
<proteinExistence type="predicted"/>
<sequence>MEVANAVASIISALGNGKDLFRRMLGKKPKRRGPGRKPTLSEEEAWLRESLTRSPESIRTSLSQNISRHGRRFEVGDETASSSLGHILLVLNSGLMALIDKVLHGKDGKFDSAESNRVLRHLSENATRETLSAMSELSLRLAGDVPAPRVSSQEGPRRKKHKQRAETRDMKQPAIDSKKPVTAVRGAWVRPVKSSGSQSVASIASIATTTKATKKKAGQEPSSRHRHHRSQPNFHENPDASAHGKVHPRPAKPSPARPPEPSMLLVSSEIFLPKTAEHDYHDRNHAPQRRKHHHASRPPRPVSSATFMTASTKIGEIPPSRLLPTNTATPQAAVVDEPRLLQYLTDQDRIVLDLNSAPKKLKRGFKFWKRPQEEQELYNTAAVH</sequence>
<evidence type="ECO:0000313" key="2">
    <source>
        <dbReference type="EMBL" id="KPI36272.1"/>
    </source>
</evidence>
<dbReference type="STRING" id="1664694.A0A0N1HJ07"/>
<comment type="caution">
    <text evidence="2">The sequence shown here is derived from an EMBL/GenBank/DDBJ whole genome shotgun (WGS) entry which is preliminary data.</text>
</comment>
<organism evidence="2 3">
    <name type="scientific">Cyphellophora attinorum</name>
    <dbReference type="NCBI Taxonomy" id="1664694"/>
    <lineage>
        <taxon>Eukaryota</taxon>
        <taxon>Fungi</taxon>
        <taxon>Dikarya</taxon>
        <taxon>Ascomycota</taxon>
        <taxon>Pezizomycotina</taxon>
        <taxon>Eurotiomycetes</taxon>
        <taxon>Chaetothyriomycetidae</taxon>
        <taxon>Chaetothyriales</taxon>
        <taxon>Cyphellophoraceae</taxon>
        <taxon>Cyphellophora</taxon>
    </lineage>
</organism>
<feature type="compositionally biased region" description="Basic and acidic residues" evidence="1">
    <location>
        <begin position="164"/>
        <end position="179"/>
    </location>
</feature>
<feature type="compositionally biased region" description="Pro residues" evidence="1">
    <location>
        <begin position="251"/>
        <end position="261"/>
    </location>
</feature>
<feature type="compositionally biased region" description="Low complexity" evidence="1">
    <location>
        <begin position="192"/>
        <end position="211"/>
    </location>
</feature>
<name>A0A0N1HJ07_9EURO</name>
<feature type="region of interest" description="Disordered" evidence="1">
    <location>
        <begin position="285"/>
        <end position="304"/>
    </location>
</feature>
<dbReference type="AlphaFoldDB" id="A0A0N1HJ07"/>
<feature type="compositionally biased region" description="Basic residues" evidence="1">
    <location>
        <begin position="286"/>
        <end position="297"/>
    </location>
</feature>
<evidence type="ECO:0000313" key="3">
    <source>
        <dbReference type="Proteomes" id="UP000038010"/>
    </source>
</evidence>
<dbReference type="GeneID" id="28739567"/>
<dbReference type="RefSeq" id="XP_017996235.1">
    <property type="nucleotide sequence ID" value="XM_018147687.1"/>
</dbReference>
<dbReference type="OrthoDB" id="5226911at2759"/>
<feature type="region of interest" description="Disordered" evidence="1">
    <location>
        <begin position="142"/>
        <end position="262"/>
    </location>
</feature>
<reference evidence="2 3" key="1">
    <citation type="submission" date="2015-06" db="EMBL/GenBank/DDBJ databases">
        <title>Draft genome of the ant-associated black yeast Phialophora attae CBS 131958.</title>
        <authorList>
            <person name="Moreno L.F."/>
            <person name="Stielow B.J."/>
            <person name="de Hoog S."/>
            <person name="Vicente V.A."/>
            <person name="Weiss V.A."/>
            <person name="de Vries M."/>
            <person name="Cruz L.M."/>
            <person name="Souza E.M."/>
        </authorList>
    </citation>
    <scope>NUCLEOTIDE SEQUENCE [LARGE SCALE GENOMIC DNA]</scope>
    <source>
        <strain evidence="2 3">CBS 131958</strain>
    </source>
</reference>
<dbReference type="Proteomes" id="UP000038010">
    <property type="component" value="Unassembled WGS sequence"/>
</dbReference>
<dbReference type="VEuPathDB" id="FungiDB:AB675_7328"/>